<proteinExistence type="predicted"/>
<feature type="compositionally biased region" description="Low complexity" evidence="1">
    <location>
        <begin position="1"/>
        <end position="13"/>
    </location>
</feature>
<evidence type="ECO:0000256" key="1">
    <source>
        <dbReference type="SAM" id="MobiDB-lite"/>
    </source>
</evidence>
<reference evidence="2" key="2">
    <citation type="submission" date="2021-09" db="EMBL/GenBank/DDBJ databases">
        <authorList>
            <person name="Jia N."/>
            <person name="Wang J."/>
            <person name="Shi W."/>
            <person name="Du L."/>
            <person name="Sun Y."/>
            <person name="Zhan W."/>
            <person name="Jiang J."/>
            <person name="Wang Q."/>
            <person name="Zhang B."/>
            <person name="Ji P."/>
            <person name="Sakyi L.B."/>
            <person name="Cui X."/>
            <person name="Yuan T."/>
            <person name="Jiang B."/>
            <person name="Yang W."/>
            <person name="Lam T.T.-Y."/>
            <person name="Chang Q."/>
            <person name="Ding S."/>
            <person name="Wang X."/>
            <person name="Zhu J."/>
            <person name="Ruan X."/>
            <person name="Zhao L."/>
            <person name="Wei J."/>
            <person name="Que T."/>
            <person name="Du C."/>
            <person name="Cheng J."/>
            <person name="Dai P."/>
            <person name="Han X."/>
            <person name="Huang E."/>
            <person name="Gao Y."/>
            <person name="Liu J."/>
            <person name="Shao H."/>
            <person name="Ye R."/>
            <person name="Li L."/>
            <person name="Wei W."/>
            <person name="Wang X."/>
            <person name="Wang C."/>
            <person name="Huo Q."/>
            <person name="Li W."/>
            <person name="Guo W."/>
            <person name="Chen H."/>
            <person name="Chen S."/>
            <person name="Zhou L."/>
            <person name="Zhou L."/>
            <person name="Ni X."/>
            <person name="Tian J."/>
            <person name="Zhou Y."/>
            <person name="Sheng Y."/>
            <person name="Liu T."/>
            <person name="Pan Y."/>
            <person name="Xia L."/>
            <person name="Li J."/>
            <person name="Zhao F."/>
            <person name="Cao W."/>
        </authorList>
    </citation>
    <scope>NUCLEOTIDE SEQUENCE</scope>
    <source>
        <strain evidence="2">Rsan-2018</strain>
        <tissue evidence="2">Larvae</tissue>
    </source>
</reference>
<sequence>MAASTSAPSASPTPSEPGQLRDMATIDVPRSNRRKKSKSELSFSFGSTSSGSSPSAFNVQASLPELPAPVSLLALFAVLQKADQSERQCVIPESARQAAASQFRSTDEALPTPPKLPNDKRKPRWRSIEHSSERQRKASMSKFAESDFGFIGGEAIVLDETEATPLAELDAVMFGRDHEVPCGRTVRPRRTTCWKR</sequence>
<reference evidence="2" key="1">
    <citation type="journal article" date="2020" name="Cell">
        <title>Large-Scale Comparative Analyses of Tick Genomes Elucidate Their Genetic Diversity and Vector Capacities.</title>
        <authorList>
            <consortium name="Tick Genome and Microbiome Consortium (TIGMIC)"/>
            <person name="Jia N."/>
            <person name="Wang J."/>
            <person name="Shi W."/>
            <person name="Du L."/>
            <person name="Sun Y."/>
            <person name="Zhan W."/>
            <person name="Jiang J.F."/>
            <person name="Wang Q."/>
            <person name="Zhang B."/>
            <person name="Ji P."/>
            <person name="Bell-Sakyi L."/>
            <person name="Cui X.M."/>
            <person name="Yuan T.T."/>
            <person name="Jiang B.G."/>
            <person name="Yang W.F."/>
            <person name="Lam T.T."/>
            <person name="Chang Q.C."/>
            <person name="Ding S.J."/>
            <person name="Wang X.J."/>
            <person name="Zhu J.G."/>
            <person name="Ruan X.D."/>
            <person name="Zhao L."/>
            <person name="Wei J.T."/>
            <person name="Ye R.Z."/>
            <person name="Que T.C."/>
            <person name="Du C.H."/>
            <person name="Zhou Y.H."/>
            <person name="Cheng J.X."/>
            <person name="Dai P.F."/>
            <person name="Guo W.B."/>
            <person name="Han X.H."/>
            <person name="Huang E.J."/>
            <person name="Li L.F."/>
            <person name="Wei W."/>
            <person name="Gao Y.C."/>
            <person name="Liu J.Z."/>
            <person name="Shao H.Z."/>
            <person name="Wang X."/>
            <person name="Wang C.C."/>
            <person name="Yang T.C."/>
            <person name="Huo Q.B."/>
            <person name="Li W."/>
            <person name="Chen H.Y."/>
            <person name="Chen S.E."/>
            <person name="Zhou L.G."/>
            <person name="Ni X.B."/>
            <person name="Tian J.H."/>
            <person name="Sheng Y."/>
            <person name="Liu T."/>
            <person name="Pan Y.S."/>
            <person name="Xia L.Y."/>
            <person name="Li J."/>
            <person name="Zhao F."/>
            <person name="Cao W.C."/>
        </authorList>
    </citation>
    <scope>NUCLEOTIDE SEQUENCE</scope>
    <source>
        <strain evidence="2">Rsan-2018</strain>
    </source>
</reference>
<feature type="compositionally biased region" description="Low complexity" evidence="1">
    <location>
        <begin position="40"/>
        <end position="55"/>
    </location>
</feature>
<organism evidence="2 3">
    <name type="scientific">Rhipicephalus sanguineus</name>
    <name type="common">Brown dog tick</name>
    <name type="synonym">Ixodes sanguineus</name>
    <dbReference type="NCBI Taxonomy" id="34632"/>
    <lineage>
        <taxon>Eukaryota</taxon>
        <taxon>Metazoa</taxon>
        <taxon>Ecdysozoa</taxon>
        <taxon>Arthropoda</taxon>
        <taxon>Chelicerata</taxon>
        <taxon>Arachnida</taxon>
        <taxon>Acari</taxon>
        <taxon>Parasitiformes</taxon>
        <taxon>Ixodida</taxon>
        <taxon>Ixodoidea</taxon>
        <taxon>Ixodidae</taxon>
        <taxon>Rhipicephalinae</taxon>
        <taxon>Rhipicephalus</taxon>
        <taxon>Rhipicephalus</taxon>
    </lineage>
</organism>
<dbReference type="Proteomes" id="UP000821837">
    <property type="component" value="Chromosome 6"/>
</dbReference>
<feature type="compositionally biased region" description="Basic and acidic residues" evidence="1">
    <location>
        <begin position="126"/>
        <end position="136"/>
    </location>
</feature>
<keyword evidence="3" id="KW-1185">Reference proteome</keyword>
<accession>A0A9D4SUM3</accession>
<comment type="caution">
    <text evidence="2">The sequence shown here is derived from an EMBL/GenBank/DDBJ whole genome shotgun (WGS) entry which is preliminary data.</text>
</comment>
<evidence type="ECO:0000313" key="2">
    <source>
        <dbReference type="EMBL" id="KAH7947777.1"/>
    </source>
</evidence>
<name>A0A9D4SUM3_RHISA</name>
<evidence type="ECO:0000313" key="3">
    <source>
        <dbReference type="Proteomes" id="UP000821837"/>
    </source>
</evidence>
<protein>
    <submittedName>
        <fullName evidence="2">Uncharacterized protein</fullName>
    </submittedName>
</protein>
<dbReference type="EMBL" id="JABSTV010001252">
    <property type="protein sequence ID" value="KAH7947777.1"/>
    <property type="molecule type" value="Genomic_DNA"/>
</dbReference>
<feature type="region of interest" description="Disordered" evidence="1">
    <location>
        <begin position="1"/>
        <end position="59"/>
    </location>
</feature>
<gene>
    <name evidence="2" type="ORF">HPB52_015794</name>
</gene>
<feature type="region of interest" description="Disordered" evidence="1">
    <location>
        <begin position="97"/>
        <end position="139"/>
    </location>
</feature>
<dbReference type="AlphaFoldDB" id="A0A9D4SUM3"/>